<keyword evidence="6" id="KW-1185">Reference proteome</keyword>
<name>A0A0M3DKZ9_9FIRM</name>
<evidence type="ECO:0000313" key="5">
    <source>
        <dbReference type="EMBL" id="KKY02114.1"/>
    </source>
</evidence>
<dbReference type="Gene3D" id="2.40.30.170">
    <property type="match status" value="1"/>
</dbReference>
<dbReference type="GO" id="GO:1990281">
    <property type="term" value="C:efflux pump complex"/>
    <property type="evidence" value="ECO:0007669"/>
    <property type="project" value="TreeGrafter"/>
</dbReference>
<dbReference type="PATRIC" id="fig|1629550.3.peg.463"/>
<dbReference type="PANTHER" id="PTHR30469">
    <property type="entry name" value="MULTIDRUG RESISTANCE PROTEIN MDTA"/>
    <property type="match status" value="1"/>
</dbReference>
<feature type="domain" description="YknX-like beta-barrel" evidence="4">
    <location>
        <begin position="194"/>
        <end position="275"/>
    </location>
</feature>
<accession>A0A0M3DKZ9</accession>
<evidence type="ECO:0000256" key="2">
    <source>
        <dbReference type="SAM" id="Phobius"/>
    </source>
</evidence>
<keyword evidence="2" id="KW-1133">Transmembrane helix</keyword>
<evidence type="ECO:0008006" key="7">
    <source>
        <dbReference type="Google" id="ProtNLM"/>
    </source>
</evidence>
<proteinExistence type="predicted"/>
<dbReference type="RefSeq" id="WP_046822316.1">
    <property type="nucleotide sequence ID" value="NZ_LBBT01000112.1"/>
</dbReference>
<evidence type="ECO:0000313" key="6">
    <source>
        <dbReference type="Proteomes" id="UP000034407"/>
    </source>
</evidence>
<dbReference type="AlphaFoldDB" id="A0A0M3DKZ9"/>
<feature type="region of interest" description="Disordered" evidence="1">
    <location>
        <begin position="114"/>
        <end position="136"/>
    </location>
</feature>
<feature type="transmembrane region" description="Helical" evidence="2">
    <location>
        <begin position="6"/>
        <end position="25"/>
    </location>
</feature>
<dbReference type="EMBL" id="LBBT01000112">
    <property type="protein sequence ID" value="KKY02114.1"/>
    <property type="molecule type" value="Genomic_DNA"/>
</dbReference>
<dbReference type="GO" id="GO:0015562">
    <property type="term" value="F:efflux transmembrane transporter activity"/>
    <property type="evidence" value="ECO:0007669"/>
    <property type="project" value="TreeGrafter"/>
</dbReference>
<dbReference type="PANTHER" id="PTHR30469:SF15">
    <property type="entry name" value="HLYD FAMILY OF SECRETION PROTEINS"/>
    <property type="match status" value="1"/>
</dbReference>
<feature type="compositionally biased region" description="Basic and acidic residues" evidence="1">
    <location>
        <begin position="114"/>
        <end position="123"/>
    </location>
</feature>
<comment type="caution">
    <text evidence="5">The sequence shown here is derived from an EMBL/GenBank/DDBJ whole genome shotgun (WGS) entry which is preliminary data.</text>
</comment>
<keyword evidence="2" id="KW-0472">Membrane</keyword>
<evidence type="ECO:0000259" key="3">
    <source>
        <dbReference type="Pfam" id="PF25989"/>
    </source>
</evidence>
<organism evidence="5 6">
    <name type="scientific">Paraclostridium benzoelyticum</name>
    <dbReference type="NCBI Taxonomy" id="1629550"/>
    <lineage>
        <taxon>Bacteria</taxon>
        <taxon>Bacillati</taxon>
        <taxon>Bacillota</taxon>
        <taxon>Clostridia</taxon>
        <taxon>Peptostreptococcales</taxon>
        <taxon>Peptostreptococcaceae</taxon>
        <taxon>Paraclostridium</taxon>
    </lineage>
</organism>
<feature type="compositionally biased region" description="Polar residues" evidence="1">
    <location>
        <begin position="124"/>
        <end position="133"/>
    </location>
</feature>
<dbReference type="InterPro" id="IPR058637">
    <property type="entry name" value="YknX-like_C"/>
</dbReference>
<reference evidence="5 6" key="1">
    <citation type="submission" date="2015-04" db="EMBL/GenBank/DDBJ databases">
        <title>Microcin producing Clostridium sp. JC272T.</title>
        <authorList>
            <person name="Jyothsna T."/>
            <person name="Sasikala C."/>
            <person name="Ramana C."/>
        </authorList>
    </citation>
    <scope>NUCLEOTIDE SEQUENCE [LARGE SCALE GENOMIC DNA]</scope>
    <source>
        <strain evidence="5 6">JC272</strain>
    </source>
</reference>
<dbReference type="InterPro" id="IPR058636">
    <property type="entry name" value="Beta-barrel_YknX"/>
</dbReference>
<evidence type="ECO:0000256" key="1">
    <source>
        <dbReference type="SAM" id="MobiDB-lite"/>
    </source>
</evidence>
<sequence length="349" mass="39201">MKKKHIAIGLAVVVIWGGAIGFLAYKSKDKKVKEEQAIKRYIIPENKKTFFSGVVEPSKSKIFYKDISKGSDYEINKKNGEIVSKGSLLITYKNEEIANQISDLEDQISDLKKEKNKISDPKNNEIQNNTDVMNPNVGASIEDQIKSNKKQIEKLKKKKYTHEYAPFAGKVSVPNKASEGENQVLLKLRSNDLYVKAQVSERDLEKTKLNQDVDILVLANDKNVKGEIFDISYDPEEQVIPTDGVTSTSQVANYPVTISLDSKENVVNGYHVQVKLKDTEKLIEIPSTAVKTEGSKKYVYLIKDNKLVKQDIKTKGEKGKSTIVSSGLKEKDEIVEVINSEMKEGQEIE</sequence>
<feature type="domain" description="YknX-like C-terminal permuted SH3-like" evidence="3">
    <location>
        <begin position="283"/>
        <end position="349"/>
    </location>
</feature>
<keyword evidence="2" id="KW-0812">Transmembrane</keyword>
<dbReference type="OrthoDB" id="2155027at2"/>
<gene>
    <name evidence="5" type="ORF">VN21_04930</name>
</gene>
<dbReference type="Gene3D" id="2.40.420.20">
    <property type="match status" value="1"/>
</dbReference>
<protein>
    <recommendedName>
        <fullName evidence="7">RND transporter</fullName>
    </recommendedName>
</protein>
<dbReference type="Pfam" id="PF25990">
    <property type="entry name" value="Beta-barrel_YknX"/>
    <property type="match status" value="1"/>
</dbReference>
<dbReference type="Proteomes" id="UP000034407">
    <property type="component" value="Unassembled WGS sequence"/>
</dbReference>
<dbReference type="Pfam" id="PF25989">
    <property type="entry name" value="YknX_C"/>
    <property type="match status" value="1"/>
</dbReference>
<evidence type="ECO:0000259" key="4">
    <source>
        <dbReference type="Pfam" id="PF25990"/>
    </source>
</evidence>